<feature type="domain" description="HTH tetR-type" evidence="6">
    <location>
        <begin position="12"/>
        <end position="72"/>
    </location>
</feature>
<dbReference type="InterPro" id="IPR050109">
    <property type="entry name" value="HTH-type_TetR-like_transc_reg"/>
</dbReference>
<dbReference type="InterPro" id="IPR039538">
    <property type="entry name" value="BetI_C"/>
</dbReference>
<feature type="DNA-binding region" description="H-T-H motif" evidence="5">
    <location>
        <begin position="35"/>
        <end position="54"/>
    </location>
</feature>
<dbReference type="EMBL" id="JACBZT010000001">
    <property type="protein sequence ID" value="NYJ03755.1"/>
    <property type="molecule type" value="Genomic_DNA"/>
</dbReference>
<evidence type="ECO:0000259" key="6">
    <source>
        <dbReference type="PROSITE" id="PS50977"/>
    </source>
</evidence>
<dbReference type="GO" id="GO:0000976">
    <property type="term" value="F:transcription cis-regulatory region binding"/>
    <property type="evidence" value="ECO:0007669"/>
    <property type="project" value="TreeGrafter"/>
</dbReference>
<dbReference type="PROSITE" id="PS50977">
    <property type="entry name" value="HTH_TETR_2"/>
    <property type="match status" value="1"/>
</dbReference>
<evidence type="ECO:0000256" key="5">
    <source>
        <dbReference type="PROSITE-ProRule" id="PRU00335"/>
    </source>
</evidence>
<gene>
    <name evidence="7" type="ORF">GGQ55_000033</name>
</gene>
<keyword evidence="2" id="KW-0805">Transcription regulation</keyword>
<dbReference type="PANTHER" id="PTHR30055">
    <property type="entry name" value="HTH-TYPE TRANSCRIPTIONAL REGULATOR RUTR"/>
    <property type="match status" value="1"/>
</dbReference>
<organism evidence="7 8">
    <name type="scientific">Petropleomorpha daqingensis</name>
    <dbReference type="NCBI Taxonomy" id="2026353"/>
    <lineage>
        <taxon>Bacteria</taxon>
        <taxon>Bacillati</taxon>
        <taxon>Actinomycetota</taxon>
        <taxon>Actinomycetes</taxon>
        <taxon>Geodermatophilales</taxon>
        <taxon>Geodermatophilaceae</taxon>
        <taxon>Petropleomorpha</taxon>
    </lineage>
</organism>
<dbReference type="PANTHER" id="PTHR30055:SF234">
    <property type="entry name" value="HTH-TYPE TRANSCRIPTIONAL REGULATOR BETI"/>
    <property type="match status" value="1"/>
</dbReference>
<dbReference type="Proteomes" id="UP000541969">
    <property type="component" value="Unassembled WGS sequence"/>
</dbReference>
<proteinExistence type="predicted"/>
<evidence type="ECO:0000256" key="4">
    <source>
        <dbReference type="ARBA" id="ARBA00023163"/>
    </source>
</evidence>
<reference evidence="7 8" key="1">
    <citation type="submission" date="2020-07" db="EMBL/GenBank/DDBJ databases">
        <title>Sequencing the genomes of 1000 actinobacteria strains.</title>
        <authorList>
            <person name="Klenk H.-P."/>
        </authorList>
    </citation>
    <scope>NUCLEOTIDE SEQUENCE [LARGE SCALE GENOMIC DNA]</scope>
    <source>
        <strain evidence="7 8">DSM 104001</strain>
    </source>
</reference>
<comment type="caution">
    <text evidence="7">The sequence shown here is derived from an EMBL/GenBank/DDBJ whole genome shotgun (WGS) entry which is preliminary data.</text>
</comment>
<evidence type="ECO:0000313" key="7">
    <source>
        <dbReference type="EMBL" id="NYJ03755.1"/>
    </source>
</evidence>
<dbReference type="AlphaFoldDB" id="A0A853C7C1"/>
<keyword evidence="1" id="KW-0678">Repressor</keyword>
<dbReference type="SUPFAM" id="SSF48498">
    <property type="entry name" value="Tetracyclin repressor-like, C-terminal domain"/>
    <property type="match status" value="1"/>
</dbReference>
<dbReference type="GO" id="GO:0003700">
    <property type="term" value="F:DNA-binding transcription factor activity"/>
    <property type="evidence" value="ECO:0007669"/>
    <property type="project" value="TreeGrafter"/>
</dbReference>
<evidence type="ECO:0000313" key="8">
    <source>
        <dbReference type="Proteomes" id="UP000541969"/>
    </source>
</evidence>
<evidence type="ECO:0000256" key="3">
    <source>
        <dbReference type="ARBA" id="ARBA00023125"/>
    </source>
</evidence>
<keyword evidence="4" id="KW-0804">Transcription</keyword>
<dbReference type="Pfam" id="PF13977">
    <property type="entry name" value="TetR_C_6"/>
    <property type="match status" value="1"/>
</dbReference>
<dbReference type="Pfam" id="PF00440">
    <property type="entry name" value="TetR_N"/>
    <property type="match status" value="1"/>
</dbReference>
<sequence length="198" mass="21588">MTIRLTRPQQVERNRGLLLDAARSVFLERGYAGATLEAIADEAGFSKGVVYSQFAGKADLFLALLERRIADRAEENARLVAEHAGVDALRALLRVNARRAAEAADWGRLLIEFRVVAARDPALNARYAQLHTRTRDAFARAITDALAKDGLVPAYPPETFAQLIFAIDTGSTLEHAADPDALPTELLEDLVTRLVGPA</sequence>
<protein>
    <submittedName>
        <fullName evidence="7">AcrR family transcriptional regulator</fullName>
    </submittedName>
</protein>
<accession>A0A853C7C1</accession>
<keyword evidence="8" id="KW-1185">Reference proteome</keyword>
<dbReference type="InterPro" id="IPR001647">
    <property type="entry name" value="HTH_TetR"/>
</dbReference>
<dbReference type="SUPFAM" id="SSF46689">
    <property type="entry name" value="Homeodomain-like"/>
    <property type="match status" value="1"/>
</dbReference>
<dbReference type="RefSeq" id="WP_179714555.1">
    <property type="nucleotide sequence ID" value="NZ_JACBZT010000001.1"/>
</dbReference>
<dbReference type="PRINTS" id="PR00455">
    <property type="entry name" value="HTHTETR"/>
</dbReference>
<keyword evidence="3 5" id="KW-0238">DNA-binding</keyword>
<evidence type="ECO:0000256" key="1">
    <source>
        <dbReference type="ARBA" id="ARBA00022491"/>
    </source>
</evidence>
<dbReference type="Gene3D" id="1.10.357.10">
    <property type="entry name" value="Tetracycline Repressor, domain 2"/>
    <property type="match status" value="1"/>
</dbReference>
<evidence type="ECO:0000256" key="2">
    <source>
        <dbReference type="ARBA" id="ARBA00023015"/>
    </source>
</evidence>
<dbReference type="InterPro" id="IPR009057">
    <property type="entry name" value="Homeodomain-like_sf"/>
</dbReference>
<dbReference type="InterPro" id="IPR036271">
    <property type="entry name" value="Tet_transcr_reg_TetR-rel_C_sf"/>
</dbReference>
<name>A0A853C7C1_9ACTN</name>